<organism evidence="3 4">
    <name type="scientific">Pontibacillus salipaludis</name>
    <dbReference type="NCBI Taxonomy" id="1697394"/>
    <lineage>
        <taxon>Bacteria</taxon>
        <taxon>Bacillati</taxon>
        <taxon>Bacillota</taxon>
        <taxon>Bacilli</taxon>
        <taxon>Bacillales</taxon>
        <taxon>Bacillaceae</taxon>
        <taxon>Pontibacillus</taxon>
    </lineage>
</organism>
<keyword evidence="2" id="KW-0732">Signal</keyword>
<evidence type="ECO:0000313" key="3">
    <source>
        <dbReference type="EMBL" id="GGD29600.1"/>
    </source>
</evidence>
<keyword evidence="4" id="KW-1185">Reference proteome</keyword>
<protein>
    <submittedName>
        <fullName evidence="3">Uncharacterized protein</fullName>
    </submittedName>
</protein>
<evidence type="ECO:0000256" key="2">
    <source>
        <dbReference type="SAM" id="SignalP"/>
    </source>
</evidence>
<comment type="caution">
    <text evidence="3">The sequence shown here is derived from an EMBL/GenBank/DDBJ whole genome shotgun (WGS) entry which is preliminary data.</text>
</comment>
<evidence type="ECO:0000256" key="1">
    <source>
        <dbReference type="SAM" id="MobiDB-lite"/>
    </source>
</evidence>
<name>A0ABQ1QJ74_9BACI</name>
<gene>
    <name evidence="3" type="ORF">GCM10011389_41450</name>
</gene>
<proteinExistence type="predicted"/>
<feature type="signal peptide" evidence="2">
    <location>
        <begin position="1"/>
        <end position="19"/>
    </location>
</feature>
<accession>A0ABQ1QJ74</accession>
<dbReference type="EMBL" id="BMIN01000032">
    <property type="protein sequence ID" value="GGD29600.1"/>
    <property type="molecule type" value="Genomic_DNA"/>
</dbReference>
<feature type="chain" id="PRO_5046613873" evidence="2">
    <location>
        <begin position="20"/>
        <end position="56"/>
    </location>
</feature>
<feature type="region of interest" description="Disordered" evidence="1">
    <location>
        <begin position="33"/>
        <end position="56"/>
    </location>
</feature>
<reference evidence="4" key="1">
    <citation type="journal article" date="2019" name="Int. J. Syst. Evol. Microbiol.">
        <title>The Global Catalogue of Microorganisms (GCM) 10K type strain sequencing project: providing services to taxonomists for standard genome sequencing and annotation.</title>
        <authorList>
            <consortium name="The Broad Institute Genomics Platform"/>
            <consortium name="The Broad Institute Genome Sequencing Center for Infectious Disease"/>
            <person name="Wu L."/>
            <person name="Ma J."/>
        </authorList>
    </citation>
    <scope>NUCLEOTIDE SEQUENCE [LARGE SCALE GENOMIC DNA]</scope>
    <source>
        <strain evidence="4">CGMCC 1.15353</strain>
    </source>
</reference>
<dbReference type="Proteomes" id="UP000642571">
    <property type="component" value="Unassembled WGS sequence"/>
</dbReference>
<sequence length="56" mass="6255">MFKKILLSLSLFVVLNLGSQFNGLFIDKPDHSPKQYEVTSDESQPGPRTMGIELTS</sequence>
<evidence type="ECO:0000313" key="4">
    <source>
        <dbReference type="Proteomes" id="UP000642571"/>
    </source>
</evidence>